<dbReference type="InterPro" id="IPR051336">
    <property type="entry name" value="RhoGEF_Guanine_NuclExch_SF"/>
</dbReference>
<evidence type="ECO:0000313" key="3">
    <source>
        <dbReference type="EMBL" id="UYV84309.1"/>
    </source>
</evidence>
<dbReference type="InterPro" id="IPR000219">
    <property type="entry name" value="DH_dom"/>
</dbReference>
<keyword evidence="1" id="KW-0344">Guanine-nucleotide releasing factor</keyword>
<protein>
    <submittedName>
        <fullName evidence="3">Unc-89</fullName>
    </submittedName>
</protein>
<dbReference type="PANTHER" id="PTHR22826:SF106">
    <property type="entry name" value="TRIO, ISOFORM A"/>
    <property type="match status" value="1"/>
</dbReference>
<proteinExistence type="predicted"/>
<reference evidence="3 4" key="1">
    <citation type="submission" date="2022-03" db="EMBL/GenBank/DDBJ databases">
        <title>A chromosomal length assembly of Cordylochernes scorpioides.</title>
        <authorList>
            <person name="Zeh D."/>
            <person name="Zeh J."/>
        </authorList>
    </citation>
    <scope>NUCLEOTIDE SEQUENCE [LARGE SCALE GENOMIC DNA]</scope>
    <source>
        <strain evidence="3">IN4F17</strain>
        <tissue evidence="3">Whole Body</tissue>
    </source>
</reference>
<dbReference type="Pfam" id="PF00621">
    <property type="entry name" value="RhoGEF"/>
    <property type="match status" value="1"/>
</dbReference>
<name>A0ABY6LTW7_9ARAC</name>
<dbReference type="EMBL" id="CP092886">
    <property type="protein sequence ID" value="UYV84309.1"/>
    <property type="molecule type" value="Genomic_DNA"/>
</dbReference>
<dbReference type="Gene3D" id="1.20.900.10">
    <property type="entry name" value="Dbl homology (DH) domain"/>
    <property type="match status" value="1"/>
</dbReference>
<sequence>MYRKELYHLLSELRHTRIKKRDVTGCGSVLIKGVQYNAKDPSQLGKTFLRLERDFDQHVTYCQDEPKAQQIISSNAEMKNYFQEISKKLNDDKTLEDHLKLPVQRINDYQLLFKSFSLELPQELIKYSERLNEDTTDLRRALKFMQAIPQRSADIKLTNTVEGYRGNILKMGRLLLHVGRCSLRYE</sequence>
<feature type="domain" description="DH" evidence="2">
    <location>
        <begin position="1"/>
        <end position="155"/>
    </location>
</feature>
<evidence type="ECO:0000259" key="2">
    <source>
        <dbReference type="PROSITE" id="PS50010"/>
    </source>
</evidence>
<evidence type="ECO:0000256" key="1">
    <source>
        <dbReference type="ARBA" id="ARBA00022658"/>
    </source>
</evidence>
<dbReference type="SUPFAM" id="SSF48065">
    <property type="entry name" value="DBL homology domain (DH-domain)"/>
    <property type="match status" value="1"/>
</dbReference>
<dbReference type="PROSITE" id="PS50010">
    <property type="entry name" value="DH_2"/>
    <property type="match status" value="1"/>
</dbReference>
<evidence type="ECO:0000313" key="4">
    <source>
        <dbReference type="Proteomes" id="UP001235939"/>
    </source>
</evidence>
<dbReference type="InterPro" id="IPR035899">
    <property type="entry name" value="DBL_dom_sf"/>
</dbReference>
<dbReference type="Proteomes" id="UP001235939">
    <property type="component" value="Chromosome X"/>
</dbReference>
<dbReference type="PANTHER" id="PTHR22826">
    <property type="entry name" value="RHO GUANINE EXCHANGE FACTOR-RELATED"/>
    <property type="match status" value="1"/>
</dbReference>
<keyword evidence="4" id="KW-1185">Reference proteome</keyword>
<organism evidence="3 4">
    <name type="scientific">Cordylochernes scorpioides</name>
    <dbReference type="NCBI Taxonomy" id="51811"/>
    <lineage>
        <taxon>Eukaryota</taxon>
        <taxon>Metazoa</taxon>
        <taxon>Ecdysozoa</taxon>
        <taxon>Arthropoda</taxon>
        <taxon>Chelicerata</taxon>
        <taxon>Arachnida</taxon>
        <taxon>Pseudoscorpiones</taxon>
        <taxon>Cheliferoidea</taxon>
        <taxon>Chernetidae</taxon>
        <taxon>Cordylochernes</taxon>
    </lineage>
</organism>
<gene>
    <name evidence="3" type="ORF">LAZ67_X001805</name>
</gene>
<accession>A0ABY6LTW7</accession>